<dbReference type="InterPro" id="IPR006059">
    <property type="entry name" value="SBP"/>
</dbReference>
<protein>
    <submittedName>
        <fullName evidence="5">Carbohydrate ABC transporter substrate-binding protein</fullName>
    </submittedName>
</protein>
<evidence type="ECO:0000313" key="6">
    <source>
        <dbReference type="EMBL" id="VYT09641.1"/>
    </source>
</evidence>
<sequence>MVKKKIKFIAAATAMLMSVGGMSACGLSSSDNDKGQVYYLNSKPEVVDQFQELADEYTKETGIQVNVQTATSDNYESTLTSELGKSNAPTMFNVSGYPSFAKVKQYLEPMQKTDVYGLLTDEGKEVTMSDDSNTLTIPFVAEYNGIIYNKKIIKNYCTKSYAKIKSDADIINYSVLKSVVEDMQAHKDDLGLDGAFASPGLDTSGSWRFDDHMARIPISAEFRDEGKTFAPEITGKYIGQYKDFFDLQANNSPTDKKMLGSKINDEVVSEFALGRVAFLTNGTWTYTQLKGNDVADDDLGMLPYWMGIPGEEDYSVVAIYENQWGVNKNASDKDKKATLNFMKWMVSSDKGKKVMAKEMGFAVPYTTFGDDDKPNNPLIAAAQSYTKAGKKTIYNIYVPDQEWKNGICGTLTEYVQGTGKWDAVENAFVDGWKTEWANNKKALGSLPESKDLNS</sequence>
<dbReference type="SUPFAM" id="SSF53850">
    <property type="entry name" value="Periplasmic binding protein-like II"/>
    <property type="match status" value="1"/>
</dbReference>
<dbReference type="Proteomes" id="UP000429211">
    <property type="component" value="Unassembled WGS sequence"/>
</dbReference>
<dbReference type="Pfam" id="PF13416">
    <property type="entry name" value="SBP_bac_8"/>
    <property type="match status" value="1"/>
</dbReference>
<dbReference type="InterPro" id="IPR050490">
    <property type="entry name" value="Bact_solute-bd_prot1"/>
</dbReference>
<evidence type="ECO:0000313" key="5">
    <source>
        <dbReference type="EMBL" id="KAB7461541.1"/>
    </source>
</evidence>
<gene>
    <name evidence="6" type="ORF">BDLFYP24_02177</name>
    <name evidence="5" type="ORF">GBB04_05610</name>
</gene>
<dbReference type="EMBL" id="CACRSP010000006">
    <property type="protein sequence ID" value="VYT09641.1"/>
    <property type="molecule type" value="Genomic_DNA"/>
</dbReference>
<feature type="signal peptide" evidence="4">
    <location>
        <begin position="1"/>
        <end position="23"/>
    </location>
</feature>
<proteinExistence type="inferred from homology"/>
<name>A0A6N2TZN0_9BIFI</name>
<keyword evidence="2" id="KW-0813">Transport</keyword>
<dbReference type="AlphaFoldDB" id="A0A6N2TZN0"/>
<reference evidence="6" key="2">
    <citation type="submission" date="2019-11" db="EMBL/GenBank/DDBJ databases">
        <authorList>
            <person name="Feng L."/>
        </authorList>
    </citation>
    <scope>NUCLEOTIDE SEQUENCE</scope>
    <source>
        <strain evidence="6">BdentiumLFYP24</strain>
    </source>
</reference>
<dbReference type="PANTHER" id="PTHR43649">
    <property type="entry name" value="ARABINOSE-BINDING PROTEIN-RELATED"/>
    <property type="match status" value="1"/>
</dbReference>
<feature type="chain" id="PRO_5038251848" evidence="4">
    <location>
        <begin position="24"/>
        <end position="454"/>
    </location>
</feature>
<comment type="similarity">
    <text evidence="1">Belongs to the bacterial solute-binding protein 1 family.</text>
</comment>
<evidence type="ECO:0000256" key="2">
    <source>
        <dbReference type="ARBA" id="ARBA00022448"/>
    </source>
</evidence>
<evidence type="ECO:0000256" key="4">
    <source>
        <dbReference type="SAM" id="SignalP"/>
    </source>
</evidence>
<dbReference type="RefSeq" id="WP_129879928.1">
    <property type="nucleotide sequence ID" value="NZ_CACRSP010000006.1"/>
</dbReference>
<dbReference type="EMBL" id="WDPD01000004">
    <property type="protein sequence ID" value="KAB7461541.1"/>
    <property type="molecule type" value="Genomic_DNA"/>
</dbReference>
<evidence type="ECO:0000256" key="1">
    <source>
        <dbReference type="ARBA" id="ARBA00008520"/>
    </source>
</evidence>
<accession>A0A6N2TZN0</accession>
<reference evidence="5 7" key="1">
    <citation type="journal article" date="2019" name="Nat. Med.">
        <title>A library of human gut bacterial isolates paired with longitudinal multiomics data enables mechanistic microbiome research.</title>
        <authorList>
            <person name="Poyet M."/>
            <person name="Groussin M."/>
            <person name="Gibbons S.M."/>
            <person name="Avila-Pacheco J."/>
            <person name="Jiang X."/>
            <person name="Kearney S.M."/>
            <person name="Perrotta A.R."/>
            <person name="Berdy B."/>
            <person name="Zhao S."/>
            <person name="Lieberman T.D."/>
            <person name="Swanson P.K."/>
            <person name="Smith M."/>
            <person name="Roesemann S."/>
            <person name="Alexander J.E."/>
            <person name="Rich S.A."/>
            <person name="Livny J."/>
            <person name="Vlamakis H."/>
            <person name="Clish C."/>
            <person name="Bullock K."/>
            <person name="Deik A."/>
            <person name="Scott J."/>
            <person name="Pierce K.A."/>
            <person name="Xavier R.J."/>
            <person name="Alm E.J."/>
        </authorList>
    </citation>
    <scope>NUCLEOTIDE SEQUENCE [LARGE SCALE GENOMIC DNA]</scope>
    <source>
        <strain evidence="5 7">BIOML-A2</strain>
    </source>
</reference>
<dbReference type="PANTHER" id="PTHR43649:SF34">
    <property type="entry name" value="ABC TRANSPORTER PERIPLASMIC-BINDING PROTEIN YCJN-RELATED"/>
    <property type="match status" value="1"/>
</dbReference>
<keyword evidence="3 4" id="KW-0732">Signal</keyword>
<dbReference type="Gene3D" id="3.40.190.10">
    <property type="entry name" value="Periplasmic binding protein-like II"/>
    <property type="match status" value="3"/>
</dbReference>
<dbReference type="PROSITE" id="PS51257">
    <property type="entry name" value="PROKAR_LIPOPROTEIN"/>
    <property type="match status" value="1"/>
</dbReference>
<organism evidence="6">
    <name type="scientific">Bifidobacterium dentium</name>
    <dbReference type="NCBI Taxonomy" id="1689"/>
    <lineage>
        <taxon>Bacteria</taxon>
        <taxon>Bacillati</taxon>
        <taxon>Actinomycetota</taxon>
        <taxon>Actinomycetes</taxon>
        <taxon>Bifidobacteriales</taxon>
        <taxon>Bifidobacteriaceae</taxon>
        <taxon>Bifidobacterium</taxon>
    </lineage>
</organism>
<evidence type="ECO:0000256" key="3">
    <source>
        <dbReference type="ARBA" id="ARBA00022729"/>
    </source>
</evidence>
<evidence type="ECO:0000313" key="7">
    <source>
        <dbReference type="Proteomes" id="UP000429211"/>
    </source>
</evidence>